<organism evidence="2 3">
    <name type="scientific">Reinekea blandensis MED297</name>
    <dbReference type="NCBI Taxonomy" id="314283"/>
    <lineage>
        <taxon>Bacteria</taxon>
        <taxon>Pseudomonadati</taxon>
        <taxon>Pseudomonadota</taxon>
        <taxon>Gammaproteobacteria</taxon>
        <taxon>Oceanospirillales</taxon>
        <taxon>Saccharospirillaceae</taxon>
        <taxon>Reinekea</taxon>
    </lineage>
</organism>
<evidence type="ECO:0000256" key="1">
    <source>
        <dbReference type="HAMAP-Rule" id="MF_02233"/>
    </source>
</evidence>
<reference evidence="2 3" key="1">
    <citation type="submission" date="2006-02" db="EMBL/GenBank/DDBJ databases">
        <authorList>
            <person name="Pinhassi J."/>
            <person name="Pedros-Alio C."/>
            <person name="Ferriera S."/>
            <person name="Johnson J."/>
            <person name="Kravitz S."/>
            <person name="Halpern A."/>
            <person name="Remington K."/>
            <person name="Beeson K."/>
            <person name="Tran B."/>
            <person name="Rogers Y.-H."/>
            <person name="Friedman R."/>
            <person name="Venter J.C."/>
        </authorList>
    </citation>
    <scope>NUCLEOTIDE SEQUENCE [LARGE SCALE GENOMIC DNA]</scope>
    <source>
        <strain evidence="2 3">MED297</strain>
    </source>
</reference>
<dbReference type="EMBL" id="AAOE01000043">
    <property type="protein sequence ID" value="EAR07442.1"/>
    <property type="molecule type" value="Genomic_DNA"/>
</dbReference>
<comment type="similarity">
    <text evidence="1">Belongs to the peptidase U32 family. UbiV subfamily.</text>
</comment>
<evidence type="ECO:0000313" key="3">
    <source>
        <dbReference type="Proteomes" id="UP000005953"/>
    </source>
</evidence>
<comment type="caution">
    <text evidence="2">The sequence shown here is derived from an EMBL/GenBank/DDBJ whole genome shotgun (WGS) entry which is preliminary data.</text>
</comment>
<sequence length="294" mass="32679">MQLTLAPIPFYWPRETVLNFYEQAAHWPVDRVVVGENVCSKRRELRTDDWLNVAQRLRDAGKEVAVSTLALLEAESDLKTVERLCRQHDISVEANDFSAVNALHREGVPFSTGPYLNIYNAQTLDLLVADGMNRWTLPVELGRETLKTLLAHIDSSALPLATEVMAHGYLPLALSARCFTARALERPKDACKRVCIDYPTGIPVDSQEDQRLFTMNGIQTLSGDILDLQAQIPEMADLGVNALRISPSQPEMTDIVASYAAAIQSRESQPTPASSAPYCNGYWFEEAGMIHHAI</sequence>
<comment type="subunit">
    <text evidence="1">Forms a heterodimer with UbiU.</text>
</comment>
<keyword evidence="1" id="KW-0831">Ubiquinone biosynthesis</keyword>
<dbReference type="InterPro" id="IPR001539">
    <property type="entry name" value="Peptidase_U32"/>
</dbReference>
<dbReference type="OrthoDB" id="8523349at2"/>
<dbReference type="GO" id="GO:0008233">
    <property type="term" value="F:peptidase activity"/>
    <property type="evidence" value="ECO:0007669"/>
    <property type="project" value="UniProtKB-KW"/>
</dbReference>
<dbReference type="UniPathway" id="UPA00232"/>
<comment type="cofactor">
    <cofactor evidence="1">
        <name>[4Fe-4S] cluster</name>
        <dbReference type="ChEBI" id="CHEBI:49883"/>
    </cofactor>
</comment>
<feature type="binding site" evidence="1">
    <location>
        <position position="195"/>
    </location>
    <ligand>
        <name>[4Fe-4S] cluster</name>
        <dbReference type="ChEBI" id="CHEBI:49883"/>
    </ligand>
</feature>
<dbReference type="PANTHER" id="PTHR30217">
    <property type="entry name" value="PEPTIDASE U32 FAMILY"/>
    <property type="match status" value="1"/>
</dbReference>
<dbReference type="InterPro" id="IPR043693">
    <property type="entry name" value="UbiV"/>
</dbReference>
<dbReference type="GO" id="GO:0051539">
    <property type="term" value="F:4 iron, 4 sulfur cluster binding"/>
    <property type="evidence" value="ECO:0007669"/>
    <property type="project" value="UniProtKB-UniRule"/>
</dbReference>
<feature type="binding site" evidence="1">
    <location>
        <position position="39"/>
    </location>
    <ligand>
        <name>[4Fe-4S] cluster</name>
        <dbReference type="ChEBI" id="CHEBI:49883"/>
    </ligand>
</feature>
<keyword evidence="1" id="KW-0479">Metal-binding</keyword>
<dbReference type="AlphaFoldDB" id="A4BKD7"/>
<dbReference type="GO" id="GO:0046872">
    <property type="term" value="F:metal ion binding"/>
    <property type="evidence" value="ECO:0007669"/>
    <property type="project" value="UniProtKB-KW"/>
</dbReference>
<dbReference type="MEROPS" id="U32.A01"/>
<feature type="binding site" evidence="1">
    <location>
        <position position="191"/>
    </location>
    <ligand>
        <name>[4Fe-4S] cluster</name>
        <dbReference type="ChEBI" id="CHEBI:49883"/>
    </ligand>
</feature>
<protein>
    <recommendedName>
        <fullName evidence="1">Ubiquinone biosynthesis protein UbiV</fullName>
    </recommendedName>
</protein>
<keyword evidence="1" id="KW-0004">4Fe-4S</keyword>
<keyword evidence="2" id="KW-0378">Hydrolase</keyword>
<dbReference type="RefSeq" id="WP_008044409.1">
    <property type="nucleotide sequence ID" value="NZ_CH724151.1"/>
</dbReference>
<comment type="pathway">
    <text evidence="1">Cofactor biosynthesis; ubiquinone biosynthesis.</text>
</comment>
<dbReference type="STRING" id="314283.MED297_19122"/>
<dbReference type="PANTHER" id="PTHR30217:SF11">
    <property type="entry name" value="UBIQUINONE BIOSYNTHESIS PROTEIN UBIV"/>
    <property type="match status" value="1"/>
</dbReference>
<dbReference type="GO" id="GO:0006744">
    <property type="term" value="P:ubiquinone biosynthetic process"/>
    <property type="evidence" value="ECO:0007669"/>
    <property type="project" value="UniProtKB-UniRule"/>
</dbReference>
<feature type="binding site" evidence="1">
    <location>
        <position position="178"/>
    </location>
    <ligand>
        <name>[4Fe-4S] cluster</name>
        <dbReference type="ChEBI" id="CHEBI:49883"/>
    </ligand>
</feature>
<dbReference type="HOGENOM" id="CLU_056172_0_0_6"/>
<keyword evidence="2" id="KW-0645">Protease</keyword>
<dbReference type="HAMAP" id="MF_02233">
    <property type="entry name" value="UbiV"/>
    <property type="match status" value="1"/>
</dbReference>
<dbReference type="Proteomes" id="UP000005953">
    <property type="component" value="Unassembled WGS sequence"/>
</dbReference>
<gene>
    <name evidence="1" type="primary">ubiV</name>
    <name evidence="2" type="ORF">MED297_19122</name>
</gene>
<dbReference type="Pfam" id="PF01136">
    <property type="entry name" value="Peptidase_U32"/>
    <property type="match status" value="1"/>
</dbReference>
<keyword evidence="1" id="KW-0411">Iron-sulfur</keyword>
<dbReference type="InterPro" id="IPR051454">
    <property type="entry name" value="RNA/ubiquinone_mod_enzymes"/>
</dbReference>
<proteinExistence type="inferred from homology"/>
<keyword evidence="3" id="KW-1185">Reference proteome</keyword>
<evidence type="ECO:0000313" key="2">
    <source>
        <dbReference type="EMBL" id="EAR07442.1"/>
    </source>
</evidence>
<comment type="function">
    <text evidence="1">Required for O(2)-independent ubiquinone (coenzyme Q) biosynthesis. Together with UbiU, is essential for the C6-hydroxylation reaction in the oxygen-independent ubiquinone biosynthesis pathway.</text>
</comment>
<accession>A4BKD7</accession>
<dbReference type="NCBIfam" id="NF011991">
    <property type="entry name" value="PRK15447.1"/>
    <property type="match status" value="1"/>
</dbReference>
<keyword evidence="1" id="KW-0408">Iron</keyword>
<name>A4BKD7_9GAMM</name>
<dbReference type="GO" id="GO:0006508">
    <property type="term" value="P:proteolysis"/>
    <property type="evidence" value="ECO:0007669"/>
    <property type="project" value="UniProtKB-KW"/>
</dbReference>